<reference evidence="10" key="1">
    <citation type="journal article" date="2019" name="Beilstein J. Org. Chem.">
        <title>Nanangenines: drimane sesquiterpenoids as the dominant metabolite cohort of a novel Australian fungus, Aspergillus nanangensis.</title>
        <authorList>
            <person name="Lacey H.J."/>
            <person name="Gilchrist C.L.M."/>
            <person name="Crombie A."/>
            <person name="Kalaitzis J.A."/>
            <person name="Vuong D."/>
            <person name="Rutledge P.J."/>
            <person name="Turner P."/>
            <person name="Pitt J.I."/>
            <person name="Lacey E."/>
            <person name="Chooi Y.H."/>
            <person name="Piggott A.M."/>
        </authorList>
    </citation>
    <scope>NUCLEOTIDE SEQUENCE</scope>
    <source>
        <strain evidence="10">MST-FP2251</strain>
    </source>
</reference>
<dbReference type="InterPro" id="IPR017972">
    <property type="entry name" value="Cyt_P450_CS"/>
</dbReference>
<dbReference type="GO" id="GO:0005506">
    <property type="term" value="F:iron ion binding"/>
    <property type="evidence" value="ECO:0007669"/>
    <property type="project" value="InterPro"/>
</dbReference>
<dbReference type="EMBL" id="VCAU01000004">
    <property type="protein sequence ID" value="KAF9894409.1"/>
    <property type="molecule type" value="Genomic_DNA"/>
</dbReference>
<keyword evidence="6 8" id="KW-0408">Iron</keyword>
<dbReference type="AlphaFoldDB" id="A0AAD4CX97"/>
<dbReference type="Proteomes" id="UP001194746">
    <property type="component" value="Unassembled WGS sequence"/>
</dbReference>
<comment type="similarity">
    <text evidence="2 9">Belongs to the cytochrome P450 family.</text>
</comment>
<evidence type="ECO:0000256" key="1">
    <source>
        <dbReference type="ARBA" id="ARBA00001971"/>
    </source>
</evidence>
<evidence type="ECO:0000256" key="9">
    <source>
        <dbReference type="RuleBase" id="RU000461"/>
    </source>
</evidence>
<dbReference type="PANTHER" id="PTHR24287:SF1">
    <property type="entry name" value="P450, PUTATIVE (EUROFUNG)-RELATED"/>
    <property type="match status" value="1"/>
</dbReference>
<dbReference type="PRINTS" id="PR00385">
    <property type="entry name" value="P450"/>
</dbReference>
<evidence type="ECO:0000313" key="10">
    <source>
        <dbReference type="EMBL" id="KAF9894409.1"/>
    </source>
</evidence>
<evidence type="ECO:0000256" key="3">
    <source>
        <dbReference type="ARBA" id="ARBA00022617"/>
    </source>
</evidence>
<keyword evidence="7 9" id="KW-0503">Monooxygenase</keyword>
<sequence>MFREEARRTFQTNVLGSTAIHTVEPKNIQAMLATQFGDFELGRMRRGVLFQLIGTGISASDGKAWEHSRAMLRPQFVKSHIADLGLQEKHIQELFRQLPTNEDGWTDQINISQMFFRFTLDFTTEFLFGTTVHSQRYLSHQVSIPEADESFPWKDLPENFDGGTKHVQKRFNLLDLYWMHNPKRFRENIKKVHEFIDFCIQDGMERAKHQESCTTSSEKKSNFLNGLITVIQDPVELRNQSLNILIASRDTTTSLVSWTFWLLAKHPNIYNQLRFHILNDFGPPEQTDRITFETLKTSKYLQYVMKEVLRLYPPIAINSRKATRDTTLPLGGGPDEKARIFIKKGQVVIFYPHVTHTLDEFWAPDASRFDPSRWADAKSGWAYLPFSGGPRTCLGQQFALAEAGYIIARMLQRFDEIKLVDPDAGPIHRPGTTDGPADYMIYFHKAPASNQ</sequence>
<evidence type="ECO:0000256" key="7">
    <source>
        <dbReference type="ARBA" id="ARBA00023033"/>
    </source>
</evidence>
<name>A0AAD4CX97_ASPNN</name>
<dbReference type="Gene3D" id="1.10.630.10">
    <property type="entry name" value="Cytochrome P450"/>
    <property type="match status" value="1"/>
</dbReference>
<evidence type="ECO:0000256" key="2">
    <source>
        <dbReference type="ARBA" id="ARBA00010617"/>
    </source>
</evidence>
<organism evidence="10 11">
    <name type="scientific">Aspergillus nanangensis</name>
    <dbReference type="NCBI Taxonomy" id="2582783"/>
    <lineage>
        <taxon>Eukaryota</taxon>
        <taxon>Fungi</taxon>
        <taxon>Dikarya</taxon>
        <taxon>Ascomycota</taxon>
        <taxon>Pezizomycotina</taxon>
        <taxon>Eurotiomycetes</taxon>
        <taxon>Eurotiomycetidae</taxon>
        <taxon>Eurotiales</taxon>
        <taxon>Aspergillaceae</taxon>
        <taxon>Aspergillus</taxon>
        <taxon>Aspergillus subgen. Circumdati</taxon>
    </lineage>
</organism>
<keyword evidence="3 8" id="KW-0349">Heme</keyword>
<proteinExistence type="inferred from homology"/>
<accession>A0AAD4CX97</accession>
<evidence type="ECO:0000256" key="5">
    <source>
        <dbReference type="ARBA" id="ARBA00023002"/>
    </source>
</evidence>
<dbReference type="Pfam" id="PF00067">
    <property type="entry name" value="p450"/>
    <property type="match status" value="1"/>
</dbReference>
<evidence type="ECO:0000256" key="4">
    <source>
        <dbReference type="ARBA" id="ARBA00022723"/>
    </source>
</evidence>
<keyword evidence="11" id="KW-1185">Reference proteome</keyword>
<comment type="cofactor">
    <cofactor evidence="1 8">
        <name>heme</name>
        <dbReference type="ChEBI" id="CHEBI:30413"/>
    </cofactor>
</comment>
<evidence type="ECO:0000256" key="8">
    <source>
        <dbReference type="PIRSR" id="PIRSR602403-1"/>
    </source>
</evidence>
<protein>
    <recommendedName>
        <fullName evidence="12">Cytochrome P450</fullName>
    </recommendedName>
</protein>
<dbReference type="InterPro" id="IPR002403">
    <property type="entry name" value="Cyt_P450_E_grp-IV"/>
</dbReference>
<feature type="binding site" description="axial binding residue" evidence="8">
    <location>
        <position position="393"/>
    </location>
    <ligand>
        <name>heme</name>
        <dbReference type="ChEBI" id="CHEBI:30413"/>
    </ligand>
    <ligandPart>
        <name>Fe</name>
        <dbReference type="ChEBI" id="CHEBI:18248"/>
    </ligandPart>
</feature>
<keyword evidence="4 8" id="KW-0479">Metal-binding</keyword>
<dbReference type="InterPro" id="IPR001128">
    <property type="entry name" value="Cyt_P450"/>
</dbReference>
<keyword evidence="5 9" id="KW-0560">Oxidoreductase</keyword>
<dbReference type="PRINTS" id="PR00465">
    <property type="entry name" value="EP450IV"/>
</dbReference>
<dbReference type="GO" id="GO:0004497">
    <property type="term" value="F:monooxygenase activity"/>
    <property type="evidence" value="ECO:0007669"/>
    <property type="project" value="UniProtKB-KW"/>
</dbReference>
<gene>
    <name evidence="10" type="ORF">FE257_007912</name>
</gene>
<dbReference type="PROSITE" id="PS00086">
    <property type="entry name" value="CYTOCHROME_P450"/>
    <property type="match status" value="1"/>
</dbReference>
<comment type="caution">
    <text evidence="10">The sequence shown here is derived from an EMBL/GenBank/DDBJ whole genome shotgun (WGS) entry which is preliminary data.</text>
</comment>
<dbReference type="GO" id="GO:0016705">
    <property type="term" value="F:oxidoreductase activity, acting on paired donors, with incorporation or reduction of molecular oxygen"/>
    <property type="evidence" value="ECO:0007669"/>
    <property type="project" value="InterPro"/>
</dbReference>
<reference evidence="10" key="2">
    <citation type="submission" date="2020-02" db="EMBL/GenBank/DDBJ databases">
        <authorList>
            <person name="Gilchrist C.L.M."/>
            <person name="Chooi Y.-H."/>
        </authorList>
    </citation>
    <scope>NUCLEOTIDE SEQUENCE</scope>
    <source>
        <strain evidence="10">MST-FP2251</strain>
    </source>
</reference>
<evidence type="ECO:0000256" key="6">
    <source>
        <dbReference type="ARBA" id="ARBA00023004"/>
    </source>
</evidence>
<dbReference type="CDD" id="cd11063">
    <property type="entry name" value="CYP52"/>
    <property type="match status" value="1"/>
</dbReference>
<evidence type="ECO:0008006" key="12">
    <source>
        <dbReference type="Google" id="ProtNLM"/>
    </source>
</evidence>
<dbReference type="GO" id="GO:0020037">
    <property type="term" value="F:heme binding"/>
    <property type="evidence" value="ECO:0007669"/>
    <property type="project" value="InterPro"/>
</dbReference>
<dbReference type="SUPFAM" id="SSF48264">
    <property type="entry name" value="Cytochrome P450"/>
    <property type="match status" value="1"/>
</dbReference>
<evidence type="ECO:0000313" key="11">
    <source>
        <dbReference type="Proteomes" id="UP001194746"/>
    </source>
</evidence>
<dbReference type="InterPro" id="IPR036396">
    <property type="entry name" value="Cyt_P450_sf"/>
</dbReference>
<dbReference type="PANTHER" id="PTHR24287">
    <property type="entry name" value="P450, PUTATIVE (EUROFUNG)-RELATED"/>
    <property type="match status" value="1"/>
</dbReference>
<dbReference type="InterPro" id="IPR047146">
    <property type="entry name" value="Cyt_P450_E_CYP52_fungi"/>
</dbReference>